<dbReference type="Proteomes" id="UP000688947">
    <property type="component" value="Unassembled WGS sequence"/>
</dbReference>
<dbReference type="EMBL" id="RCMK01000523">
    <property type="protein sequence ID" value="KAG2923943.1"/>
    <property type="molecule type" value="Genomic_DNA"/>
</dbReference>
<reference evidence="6" key="3">
    <citation type="submission" date="2021-01" db="EMBL/GenBank/DDBJ databases">
        <title>Phytophthora aleatoria, a newly-described species from Pinus radiata is distinct from Phytophthora cactorum isolates based on comparative genomics.</title>
        <authorList>
            <person name="Mcdougal R."/>
            <person name="Panda P."/>
            <person name="Williams N."/>
            <person name="Studholme D.J."/>
        </authorList>
    </citation>
    <scope>NUCLEOTIDE SEQUENCE</scope>
    <source>
        <strain evidence="6">NZFS 3830</strain>
    </source>
</reference>
<sequence length="129" mass="14160">MCRTIQPPGIFFIPSTATLEEFQFLPPPVALPLCPSYSTKIADVAPPPPLPLPPTQMLRRGLEFVLSAEGVCFTDLVFVGEVKTRIAELMRMASTSNASDNNTRLAQKTLKFRNMTQHVQPSDVAVSSQ</sequence>
<dbReference type="Proteomes" id="UP000251314">
    <property type="component" value="Unassembled WGS sequence"/>
</dbReference>
<dbReference type="EMBL" id="RCMV01000576">
    <property type="protein sequence ID" value="KAG3215201.1"/>
    <property type="molecule type" value="Genomic_DNA"/>
</dbReference>
<comment type="caution">
    <text evidence="7">The sequence shown here is derived from an EMBL/GenBank/DDBJ whole genome shotgun (WGS) entry which is preliminary data.</text>
</comment>
<evidence type="ECO:0000313" key="2">
    <source>
        <dbReference type="EMBL" id="KAG2916685.1"/>
    </source>
</evidence>
<dbReference type="Proteomes" id="UP000774804">
    <property type="component" value="Unassembled WGS sequence"/>
</dbReference>
<dbReference type="EMBL" id="RCMG01000664">
    <property type="protein sequence ID" value="KAG2850684.1"/>
    <property type="molecule type" value="Genomic_DNA"/>
</dbReference>
<dbReference type="Proteomes" id="UP000760860">
    <property type="component" value="Unassembled WGS sequence"/>
</dbReference>
<proteinExistence type="predicted"/>
<dbReference type="EMBL" id="MJFZ01000388">
    <property type="protein sequence ID" value="RAW30110.1"/>
    <property type="molecule type" value="Genomic_DNA"/>
</dbReference>
<dbReference type="Proteomes" id="UP000697107">
    <property type="component" value="Unassembled WGS sequence"/>
</dbReference>
<dbReference type="EMBL" id="RCML01000553">
    <property type="protein sequence ID" value="KAG2973964.1"/>
    <property type="molecule type" value="Genomic_DNA"/>
</dbReference>
<name>A0A329S0M6_9STRA</name>
<evidence type="ECO:0000313" key="7">
    <source>
        <dbReference type="EMBL" id="RAW30110.1"/>
    </source>
</evidence>
<accession>A0A329S0M6</accession>
<protein>
    <submittedName>
        <fullName evidence="7">Uncharacterized protein</fullName>
    </submittedName>
</protein>
<evidence type="ECO:0000313" key="8">
    <source>
        <dbReference type="Proteomes" id="UP000251314"/>
    </source>
</evidence>
<dbReference type="EMBL" id="RCMI01000334">
    <property type="protein sequence ID" value="KAG2916685.1"/>
    <property type="molecule type" value="Genomic_DNA"/>
</dbReference>
<evidence type="ECO:0000313" key="6">
    <source>
        <dbReference type="EMBL" id="KAG6957196.1"/>
    </source>
</evidence>
<gene>
    <name evidence="6" type="ORF">JG687_00010139</name>
    <name evidence="7" type="ORF">PC110_g13531</name>
    <name evidence="1" type="ORF">PC113_g16563</name>
    <name evidence="2" type="ORF">PC115_g10952</name>
    <name evidence="3" type="ORF">PC117_g15555</name>
    <name evidence="4" type="ORF">PC118_g14815</name>
    <name evidence="5" type="ORF">PC129_g13916</name>
</gene>
<keyword evidence="8" id="KW-1185">Reference proteome</keyword>
<dbReference type="Proteomes" id="UP000735874">
    <property type="component" value="Unassembled WGS sequence"/>
</dbReference>
<organism evidence="7 8">
    <name type="scientific">Phytophthora cactorum</name>
    <dbReference type="NCBI Taxonomy" id="29920"/>
    <lineage>
        <taxon>Eukaryota</taxon>
        <taxon>Sar</taxon>
        <taxon>Stramenopiles</taxon>
        <taxon>Oomycota</taxon>
        <taxon>Peronosporomycetes</taxon>
        <taxon>Peronosporales</taxon>
        <taxon>Peronosporaceae</taxon>
        <taxon>Phytophthora</taxon>
    </lineage>
</organism>
<evidence type="ECO:0000313" key="3">
    <source>
        <dbReference type="EMBL" id="KAG2923943.1"/>
    </source>
</evidence>
<dbReference type="VEuPathDB" id="FungiDB:PC110_g13531"/>
<evidence type="ECO:0000313" key="4">
    <source>
        <dbReference type="EMBL" id="KAG2973964.1"/>
    </source>
</evidence>
<dbReference type="OrthoDB" id="103220at2759"/>
<evidence type="ECO:0000313" key="1">
    <source>
        <dbReference type="EMBL" id="KAG2850684.1"/>
    </source>
</evidence>
<reference evidence="7 8" key="1">
    <citation type="submission" date="2018-01" db="EMBL/GenBank/DDBJ databases">
        <title>Draft genome of the strawberry crown rot pathogen Phytophthora cactorum.</title>
        <authorList>
            <person name="Armitage A.D."/>
            <person name="Lysoe E."/>
            <person name="Nellist C.F."/>
            <person name="Harrison R.J."/>
            <person name="Brurberg M.B."/>
        </authorList>
    </citation>
    <scope>NUCLEOTIDE SEQUENCE [LARGE SCALE GENOMIC DNA]</scope>
    <source>
        <strain evidence="7 8">10300</strain>
    </source>
</reference>
<evidence type="ECO:0000313" key="5">
    <source>
        <dbReference type="EMBL" id="KAG3215201.1"/>
    </source>
</evidence>
<reference evidence="1" key="2">
    <citation type="submission" date="2018-10" db="EMBL/GenBank/DDBJ databases">
        <title>Effector identification in a new, highly contiguous assembly of the strawberry crown rot pathogen Phytophthora cactorum.</title>
        <authorList>
            <person name="Armitage A.D."/>
            <person name="Nellist C.F."/>
            <person name="Bates H."/>
            <person name="Vickerstaff R.J."/>
            <person name="Harrison R.J."/>
        </authorList>
    </citation>
    <scope>NUCLEOTIDE SEQUENCE</scope>
    <source>
        <strain evidence="1">15-7</strain>
        <strain evidence="2">4032</strain>
        <strain evidence="3">4040</strain>
        <strain evidence="4">P415</strain>
        <strain evidence="5">P421</strain>
    </source>
</reference>
<dbReference type="EMBL" id="JAENGZ010000561">
    <property type="protein sequence ID" value="KAG6957196.1"/>
    <property type="molecule type" value="Genomic_DNA"/>
</dbReference>
<dbReference type="Proteomes" id="UP000736787">
    <property type="component" value="Unassembled WGS sequence"/>
</dbReference>
<dbReference type="AlphaFoldDB" id="A0A329S0M6"/>